<evidence type="ECO:0000256" key="3">
    <source>
        <dbReference type="ARBA" id="ARBA00022605"/>
    </source>
</evidence>
<dbReference type="PANTHER" id="PTHR43406">
    <property type="entry name" value="TRYPTOPHAN SYNTHASE, ALPHA CHAIN"/>
    <property type="match status" value="1"/>
</dbReference>
<comment type="subunit">
    <text evidence="2 8">Tetramer of two alpha and two beta chains.</text>
</comment>
<dbReference type="PROSITE" id="PS00167">
    <property type="entry name" value="TRP_SYNTHASE_ALPHA"/>
    <property type="match status" value="1"/>
</dbReference>
<dbReference type="Pfam" id="PF00290">
    <property type="entry name" value="Trp_syntA"/>
    <property type="match status" value="1"/>
</dbReference>
<dbReference type="InterPro" id="IPR011060">
    <property type="entry name" value="RibuloseP-bd_barrel"/>
</dbReference>
<comment type="caution">
    <text evidence="10">The sequence shown here is derived from an EMBL/GenBank/DDBJ whole genome shotgun (WGS) entry which is preliminary data.</text>
</comment>
<evidence type="ECO:0000256" key="2">
    <source>
        <dbReference type="ARBA" id="ARBA00011270"/>
    </source>
</evidence>
<evidence type="ECO:0000256" key="7">
    <source>
        <dbReference type="ARBA" id="ARBA00049047"/>
    </source>
</evidence>
<dbReference type="InterPro" id="IPR013785">
    <property type="entry name" value="Aldolase_TIM"/>
</dbReference>
<dbReference type="InterPro" id="IPR018204">
    <property type="entry name" value="Trp_synthase_alpha_AS"/>
</dbReference>
<dbReference type="InterPro" id="IPR002028">
    <property type="entry name" value="Trp_synthase_suA"/>
</dbReference>
<evidence type="ECO:0000313" key="10">
    <source>
        <dbReference type="EMBL" id="MFH6982721.1"/>
    </source>
</evidence>
<feature type="active site" description="Proton acceptor" evidence="8">
    <location>
        <position position="46"/>
    </location>
</feature>
<keyword evidence="5 8" id="KW-0057">Aromatic amino acid biosynthesis</keyword>
<evidence type="ECO:0000256" key="5">
    <source>
        <dbReference type="ARBA" id="ARBA00023141"/>
    </source>
</evidence>
<evidence type="ECO:0000256" key="8">
    <source>
        <dbReference type="HAMAP-Rule" id="MF_00131"/>
    </source>
</evidence>
<dbReference type="SUPFAM" id="SSF51366">
    <property type="entry name" value="Ribulose-phoshate binding barrel"/>
    <property type="match status" value="1"/>
</dbReference>
<gene>
    <name evidence="8 10" type="primary">trpA</name>
    <name evidence="10" type="ORF">ACHKAR_04685</name>
</gene>
<dbReference type="RefSeq" id="WP_395416403.1">
    <property type="nucleotide sequence ID" value="NZ_JBIPKE010000012.1"/>
</dbReference>
<dbReference type="Gene3D" id="3.20.20.70">
    <property type="entry name" value="Aldolase class I"/>
    <property type="match status" value="1"/>
</dbReference>
<dbReference type="EMBL" id="JBIPKE010000012">
    <property type="protein sequence ID" value="MFH6982721.1"/>
    <property type="molecule type" value="Genomic_DNA"/>
</dbReference>
<comment type="function">
    <text evidence="8">The alpha subunit is responsible for the aldol cleavage of indoleglycerol phosphate to indole and glyceraldehyde 3-phosphate.</text>
</comment>
<name>A0ABW7N589_9BACT</name>
<organism evidence="10 11">
    <name type="scientific">Marinoscillum luteum</name>
    <dbReference type="NCBI Taxonomy" id="861051"/>
    <lineage>
        <taxon>Bacteria</taxon>
        <taxon>Pseudomonadati</taxon>
        <taxon>Bacteroidota</taxon>
        <taxon>Cytophagia</taxon>
        <taxon>Cytophagales</taxon>
        <taxon>Reichenbachiellaceae</taxon>
        <taxon>Marinoscillum</taxon>
    </lineage>
</organism>
<evidence type="ECO:0000256" key="6">
    <source>
        <dbReference type="ARBA" id="ARBA00023239"/>
    </source>
</evidence>
<dbReference type="GO" id="GO:0004834">
    <property type="term" value="F:tryptophan synthase activity"/>
    <property type="evidence" value="ECO:0007669"/>
    <property type="project" value="UniProtKB-EC"/>
</dbReference>
<dbReference type="CDD" id="cd04724">
    <property type="entry name" value="Tryptophan_synthase_alpha"/>
    <property type="match status" value="1"/>
</dbReference>
<evidence type="ECO:0000313" key="11">
    <source>
        <dbReference type="Proteomes" id="UP001610063"/>
    </source>
</evidence>
<sequence length="259" mass="28729">MNRIDQAFIDKKDHLLNVYFTAGYPELNDTLEIARHLNDGGADLIEIGLPFSDPIADGPTIQESSHVALENGMTLALLFEQLKDLRKTVQVPVLLMGYINPILQFGFEAFCKKCQEVGVDGLILPDLPMYEYEETYKEVLDQYGLYNVFLITPQTLGDRISKIDELSKGFIYMVSSSSTTGAKSGISEEQIAYFERIKALNLKNRKLIGFGISDYASFSKACAYADGAIVGSAFIKLLAEDKSAASISNYIHQLKNPQS</sequence>
<keyword evidence="11" id="KW-1185">Reference proteome</keyword>
<evidence type="ECO:0000256" key="1">
    <source>
        <dbReference type="ARBA" id="ARBA00004733"/>
    </source>
</evidence>
<reference evidence="10 11" key="1">
    <citation type="journal article" date="2013" name="Int. J. Syst. Evol. Microbiol.">
        <title>Marinoscillum luteum sp. nov., isolated from marine sediment.</title>
        <authorList>
            <person name="Cha I.T."/>
            <person name="Park S.J."/>
            <person name="Kim S.J."/>
            <person name="Kim J.G."/>
            <person name="Jung M.Y."/>
            <person name="Shin K.S."/>
            <person name="Kwon K.K."/>
            <person name="Yang S.H."/>
            <person name="Seo Y.S."/>
            <person name="Rhee S.K."/>
        </authorList>
    </citation>
    <scope>NUCLEOTIDE SEQUENCE [LARGE SCALE GENOMIC DNA]</scope>
    <source>
        <strain evidence="10 11">KCTC 23939</strain>
    </source>
</reference>
<proteinExistence type="inferred from homology"/>
<accession>A0ABW7N589</accession>
<dbReference type="NCBIfam" id="TIGR00262">
    <property type="entry name" value="trpA"/>
    <property type="match status" value="1"/>
</dbReference>
<keyword evidence="6 8" id="KW-0456">Lyase</keyword>
<dbReference type="EC" id="4.2.1.20" evidence="8"/>
<dbReference type="Proteomes" id="UP001610063">
    <property type="component" value="Unassembled WGS sequence"/>
</dbReference>
<keyword evidence="4 8" id="KW-0822">Tryptophan biosynthesis</keyword>
<keyword evidence="3 8" id="KW-0028">Amino-acid biosynthesis</keyword>
<comment type="catalytic activity">
    <reaction evidence="7 8">
        <text>(1S,2R)-1-C-(indol-3-yl)glycerol 3-phosphate + L-serine = D-glyceraldehyde 3-phosphate + L-tryptophan + H2O</text>
        <dbReference type="Rhea" id="RHEA:10532"/>
        <dbReference type="ChEBI" id="CHEBI:15377"/>
        <dbReference type="ChEBI" id="CHEBI:33384"/>
        <dbReference type="ChEBI" id="CHEBI:57912"/>
        <dbReference type="ChEBI" id="CHEBI:58866"/>
        <dbReference type="ChEBI" id="CHEBI:59776"/>
        <dbReference type="EC" id="4.2.1.20"/>
    </reaction>
</comment>
<dbReference type="HAMAP" id="MF_00131">
    <property type="entry name" value="Trp_synth_alpha"/>
    <property type="match status" value="1"/>
</dbReference>
<evidence type="ECO:0000256" key="9">
    <source>
        <dbReference type="RuleBase" id="RU003662"/>
    </source>
</evidence>
<dbReference type="PANTHER" id="PTHR43406:SF1">
    <property type="entry name" value="TRYPTOPHAN SYNTHASE ALPHA CHAIN, CHLOROPLASTIC"/>
    <property type="match status" value="1"/>
</dbReference>
<comment type="similarity">
    <text evidence="8 9">Belongs to the TrpA family.</text>
</comment>
<protein>
    <recommendedName>
        <fullName evidence="8">Tryptophan synthase alpha chain</fullName>
        <ecNumber evidence="8">4.2.1.20</ecNumber>
    </recommendedName>
</protein>
<evidence type="ECO:0000256" key="4">
    <source>
        <dbReference type="ARBA" id="ARBA00022822"/>
    </source>
</evidence>
<comment type="pathway">
    <text evidence="1 8">Amino-acid biosynthesis; L-tryptophan biosynthesis; L-tryptophan from chorismate: step 5/5.</text>
</comment>
<feature type="active site" description="Proton acceptor" evidence="8">
    <location>
        <position position="57"/>
    </location>
</feature>